<dbReference type="EMBL" id="KZ623339">
    <property type="protein sequence ID" value="PNS24165.1"/>
    <property type="molecule type" value="Genomic_DNA"/>
</dbReference>
<sequence length="80" mass="9812">MYSHSMKNHLNISFPLKISIYIYHVVPNSHREKKDFFSTRNISKNLFRKISSINNFLFQHRTERTIYRMSRRSCDIWPHP</sequence>
<name>A0A2K1RA57_POPTR</name>
<dbReference type="InParanoid" id="A0A2K1RA57"/>
<protein>
    <submittedName>
        <fullName evidence="1">Uncharacterized protein</fullName>
    </submittedName>
</protein>
<accession>A0A2K1RA57</accession>
<proteinExistence type="predicted"/>
<dbReference type="AlphaFoldDB" id="A0A2K1RA57"/>
<reference evidence="1" key="1">
    <citation type="journal article" date="2006" name="Science">
        <title>The genome of black cottonwood, Populus trichocarpa (Torr. &amp; Gray).</title>
        <authorList>
            <person name="Tuskan G.A."/>
            <person name="Difazio S."/>
            <person name="Jansson S."/>
            <person name="Bohlmann J."/>
            <person name="Grigoriev I."/>
            <person name="Hellsten U."/>
            <person name="Putnam N."/>
            <person name="Ralph S."/>
            <person name="Rombauts S."/>
            <person name="Salamov A."/>
            <person name="Schein J."/>
            <person name="Sterck L."/>
            <person name="Aerts A."/>
            <person name="Bhalerao R.R."/>
            <person name="Bhalerao R.P."/>
            <person name="Blaudez D."/>
            <person name="Boerjan W."/>
            <person name="Brun A."/>
            <person name="Brunner A."/>
            <person name="Busov V."/>
            <person name="Campbell M."/>
            <person name="Carlson J."/>
            <person name="Chalot M."/>
            <person name="Chapman J."/>
            <person name="Chen G.L."/>
            <person name="Cooper D."/>
            <person name="Coutinho P.M."/>
            <person name="Couturier J."/>
            <person name="Covert S."/>
            <person name="Cronk Q."/>
            <person name="Cunningham R."/>
            <person name="Davis J."/>
            <person name="Degroeve S."/>
            <person name="Dejardin A."/>
            <person name="Depamphilis C."/>
            <person name="Detter J."/>
            <person name="Dirks B."/>
            <person name="Dubchak I."/>
            <person name="Duplessis S."/>
            <person name="Ehlting J."/>
            <person name="Ellis B."/>
            <person name="Gendler K."/>
            <person name="Goodstein D."/>
            <person name="Gribskov M."/>
            <person name="Grimwood J."/>
            <person name="Groover A."/>
            <person name="Gunter L."/>
            <person name="Hamberger B."/>
            <person name="Heinze B."/>
            <person name="Helariutta Y."/>
            <person name="Henrissat B."/>
            <person name="Holligan D."/>
            <person name="Holt R."/>
            <person name="Huang W."/>
            <person name="Islam-Faridi N."/>
            <person name="Jones S."/>
            <person name="Jones-Rhoades M."/>
            <person name="Jorgensen R."/>
            <person name="Joshi C."/>
            <person name="Kangasjarvi J."/>
            <person name="Karlsson J."/>
            <person name="Kelleher C."/>
            <person name="Kirkpatrick R."/>
            <person name="Kirst M."/>
            <person name="Kohler A."/>
            <person name="Kalluri U."/>
            <person name="Larimer F."/>
            <person name="Leebens-Mack J."/>
            <person name="Leple J.C."/>
            <person name="Locascio P."/>
            <person name="Lou Y."/>
            <person name="Lucas S."/>
            <person name="Martin F."/>
            <person name="Montanini B."/>
            <person name="Napoli C."/>
            <person name="Nelson D.R."/>
            <person name="Nelson C."/>
            <person name="Nieminen K."/>
            <person name="Nilsson O."/>
            <person name="Pereda V."/>
            <person name="Peter G."/>
            <person name="Philippe R."/>
            <person name="Pilate G."/>
            <person name="Poliakov A."/>
            <person name="Razumovskaya J."/>
            <person name="Richardson P."/>
            <person name="Rinaldi C."/>
            <person name="Ritland K."/>
            <person name="Rouze P."/>
            <person name="Ryaboy D."/>
            <person name="Schmutz J."/>
            <person name="Schrader J."/>
            <person name="Segerman B."/>
            <person name="Shin H."/>
            <person name="Siddiqui A."/>
            <person name="Sterky F."/>
            <person name="Terry A."/>
            <person name="Tsai C.J."/>
            <person name="Uberbacher E."/>
            <person name="Unneberg P."/>
            <person name="Vahala J."/>
            <person name="Wall K."/>
            <person name="Wessler S."/>
            <person name="Yang G."/>
            <person name="Yin T."/>
            <person name="Douglas C."/>
            <person name="Marra M."/>
            <person name="Sandberg G."/>
            <person name="Van de Peer Y."/>
            <person name="Rokhsar D."/>
        </authorList>
    </citation>
    <scope>NUCLEOTIDE SEQUENCE [LARGE SCALE GENOMIC DNA]</scope>
    <source>
        <strain evidence="1">Nisqually-1</strain>
    </source>
</reference>
<organism evidence="1">
    <name type="scientific">Populus trichocarpa</name>
    <name type="common">Western balsam poplar</name>
    <name type="synonym">Populus balsamifera subsp. trichocarpa</name>
    <dbReference type="NCBI Taxonomy" id="3694"/>
    <lineage>
        <taxon>Eukaryota</taxon>
        <taxon>Viridiplantae</taxon>
        <taxon>Streptophyta</taxon>
        <taxon>Embryophyta</taxon>
        <taxon>Tracheophyta</taxon>
        <taxon>Spermatophyta</taxon>
        <taxon>Magnoliopsida</taxon>
        <taxon>eudicotyledons</taxon>
        <taxon>Gunneridae</taxon>
        <taxon>Pentapetalae</taxon>
        <taxon>rosids</taxon>
        <taxon>fabids</taxon>
        <taxon>Malpighiales</taxon>
        <taxon>Salicaceae</taxon>
        <taxon>Saliceae</taxon>
        <taxon>Populus</taxon>
    </lineage>
</organism>
<evidence type="ECO:0000313" key="1">
    <source>
        <dbReference type="EMBL" id="PNS24165.1"/>
    </source>
</evidence>
<reference evidence="1" key="2">
    <citation type="submission" date="2017-07" db="EMBL/GenBank/DDBJ databases">
        <title>WGS assembly of Populus trichocarpa.</title>
        <authorList>
            <person name="Tuskan G."/>
            <person name="Difazio S."/>
            <person name="Jansson S."/>
            <person name="Bohlmann J."/>
            <person name="Grigoriev I."/>
            <person name="Hellsten U."/>
            <person name="Putnam N."/>
            <person name="Ralph S."/>
            <person name="Rombauts S."/>
            <person name="Salamov A."/>
            <person name="Schein J."/>
            <person name="Sterck L."/>
            <person name="Aerts A."/>
            <person name="Bhalerao R."/>
            <person name="Bhalerao R."/>
            <person name="Blaudez D."/>
            <person name="Boerjan W."/>
            <person name="Brun A."/>
            <person name="Brunner A."/>
            <person name="Busov V."/>
            <person name="Campbell M."/>
            <person name="Carlson J."/>
            <person name="Chalot M."/>
            <person name="Chapman J."/>
            <person name="Chen G."/>
            <person name="Cooper D."/>
            <person name="Coutinho P."/>
            <person name="Couturier J."/>
            <person name="Covert S."/>
            <person name="Cronk Q."/>
            <person name="Cunningham R."/>
            <person name="Davis J."/>
            <person name="Degroeve S."/>
            <person name="Dejardin A."/>
            <person name="Depamphilis C."/>
            <person name="Detter J."/>
            <person name="Dirks B."/>
            <person name="Dubchak I."/>
            <person name="Duplessis S."/>
            <person name="Ehlting J."/>
            <person name="Ellis B."/>
            <person name="Gendler K."/>
            <person name="Goodstein D."/>
            <person name="Gribskov M."/>
            <person name="Grimwood J."/>
            <person name="Groover A."/>
            <person name="Gunter L."/>
            <person name="Hamberger B."/>
            <person name="Heinze B."/>
            <person name="Helariutta Y."/>
            <person name="Henrissat B."/>
            <person name="Holligan D."/>
            <person name="Holt R."/>
            <person name="Huang W."/>
            <person name="Islam-Faridi N."/>
            <person name="Jones S."/>
            <person name="Jones-Rhoades M."/>
            <person name="Jorgensen R."/>
            <person name="Joshi C."/>
            <person name="Kangasjarvi J."/>
            <person name="Karlsson J."/>
            <person name="Kelleher C."/>
            <person name="Kirkpatrick R."/>
            <person name="Kirst M."/>
            <person name="Kohler A."/>
            <person name="Kalluri U."/>
            <person name="Larimer F."/>
            <person name="Leebens-Mack J."/>
            <person name="Leple J."/>
            <person name="Locascio P."/>
            <person name="Lou Y."/>
            <person name="Lucas S."/>
            <person name="Martin F."/>
            <person name="Montanini B."/>
            <person name="Napoli C."/>
            <person name="Nelson D."/>
            <person name="Nelson C."/>
            <person name="Nieminen K."/>
            <person name="Nilsson O."/>
            <person name="Pereda V."/>
            <person name="Peter G."/>
            <person name="Philippe R."/>
            <person name="Pilate G."/>
            <person name="Poliakov A."/>
            <person name="Razumovskaya J."/>
            <person name="Richardson P."/>
            <person name="Rinaldi C."/>
            <person name="Ritland K."/>
            <person name="Rouze P."/>
            <person name="Ryaboy D."/>
            <person name="Schmutz J."/>
            <person name="Schrader J."/>
            <person name="Segerman B."/>
            <person name="Shin H."/>
            <person name="Siddiqui A."/>
            <person name="Sterky F."/>
            <person name="Terry A."/>
            <person name="Tsai C."/>
            <person name="Uberbacher E."/>
            <person name="Unneberg P."/>
            <person name="Vahala J."/>
            <person name="Wall K."/>
            <person name="Wessler S."/>
            <person name="Yang G."/>
            <person name="Yin T."/>
            <person name="Douglas C."/>
            <person name="Marra M."/>
            <person name="Sandberg G."/>
            <person name="Van De Peer Y."/>
            <person name="Rokhsar D."/>
        </authorList>
    </citation>
    <scope>NUCLEOTIDE SEQUENCE</scope>
    <source>
        <strain evidence="1">Nisqually-1</strain>
    </source>
</reference>
<gene>
    <name evidence="1" type="ORF">POPTR_T005900</name>
</gene>